<dbReference type="Proteomes" id="UP000199651">
    <property type="component" value="Unassembled WGS sequence"/>
</dbReference>
<name>A0A1H0KCC0_9PSEU</name>
<proteinExistence type="predicted"/>
<accession>A0A1H0KCC0</accession>
<dbReference type="EMBL" id="FNJB01000003">
    <property type="protein sequence ID" value="SDO53564.1"/>
    <property type="molecule type" value="Genomic_DNA"/>
</dbReference>
<reference evidence="2" key="1">
    <citation type="submission" date="2016-10" db="EMBL/GenBank/DDBJ databases">
        <authorList>
            <person name="Varghese N."/>
            <person name="Submissions S."/>
        </authorList>
    </citation>
    <scope>NUCLEOTIDE SEQUENCE [LARGE SCALE GENOMIC DNA]</scope>
    <source>
        <strain evidence="2">IBRC-M 10655</strain>
    </source>
</reference>
<gene>
    <name evidence="1" type="ORF">SAMN05192558_103427</name>
</gene>
<sequence length="77" mass="8474">MHDGGVQLRELDTLLVSLLSQEHPEILSAAALNKEHSRHSRVRVEFASGARATIQVRTVEGPKVPGHKPYEIPAEVI</sequence>
<dbReference type="AlphaFoldDB" id="A0A1H0KCC0"/>
<evidence type="ECO:0000313" key="2">
    <source>
        <dbReference type="Proteomes" id="UP000199651"/>
    </source>
</evidence>
<evidence type="ECO:0000313" key="1">
    <source>
        <dbReference type="EMBL" id="SDO53564.1"/>
    </source>
</evidence>
<protein>
    <submittedName>
        <fullName evidence="1">Uncharacterized protein</fullName>
    </submittedName>
</protein>
<keyword evidence="2" id="KW-1185">Reference proteome</keyword>
<organism evidence="1 2">
    <name type="scientific">Actinokineospora alba</name>
    <dbReference type="NCBI Taxonomy" id="504798"/>
    <lineage>
        <taxon>Bacteria</taxon>
        <taxon>Bacillati</taxon>
        <taxon>Actinomycetota</taxon>
        <taxon>Actinomycetes</taxon>
        <taxon>Pseudonocardiales</taxon>
        <taxon>Pseudonocardiaceae</taxon>
        <taxon>Actinokineospora</taxon>
    </lineage>
</organism>
<dbReference type="STRING" id="504798.SAMN05421871_102622"/>